<protein>
    <submittedName>
        <fullName evidence="5">ABC transporter ATP-binding protein</fullName>
    </submittedName>
</protein>
<dbReference type="PROSITE" id="PS50893">
    <property type="entry name" value="ABC_TRANSPORTER_2"/>
    <property type="match status" value="1"/>
</dbReference>
<evidence type="ECO:0000313" key="6">
    <source>
        <dbReference type="Proteomes" id="UP001144256"/>
    </source>
</evidence>
<gene>
    <name evidence="5" type="ORF">SH1V18_34770</name>
</gene>
<evidence type="ECO:0000256" key="1">
    <source>
        <dbReference type="ARBA" id="ARBA00022448"/>
    </source>
</evidence>
<organism evidence="5 6">
    <name type="scientific">Vallitalea longa</name>
    <dbReference type="NCBI Taxonomy" id="2936439"/>
    <lineage>
        <taxon>Bacteria</taxon>
        <taxon>Bacillati</taxon>
        <taxon>Bacillota</taxon>
        <taxon>Clostridia</taxon>
        <taxon>Lachnospirales</taxon>
        <taxon>Vallitaleaceae</taxon>
        <taxon>Vallitalea</taxon>
    </lineage>
</organism>
<keyword evidence="2" id="KW-0547">Nucleotide-binding</keyword>
<dbReference type="SUPFAM" id="SSF52540">
    <property type="entry name" value="P-loop containing nucleoside triphosphate hydrolases"/>
    <property type="match status" value="1"/>
</dbReference>
<accession>A0A9W5YBL1</accession>
<feature type="domain" description="ABC transporter" evidence="4">
    <location>
        <begin position="22"/>
        <end position="255"/>
    </location>
</feature>
<dbReference type="InterPro" id="IPR050763">
    <property type="entry name" value="ABC_transporter_ATP-binding"/>
</dbReference>
<dbReference type="Proteomes" id="UP001144256">
    <property type="component" value="Unassembled WGS sequence"/>
</dbReference>
<dbReference type="PANTHER" id="PTHR42711:SF1">
    <property type="entry name" value="ABC-TRANSPORT PROTEIN, ATP-BINDING COMPONENT"/>
    <property type="match status" value="1"/>
</dbReference>
<dbReference type="InterPro" id="IPR027417">
    <property type="entry name" value="P-loop_NTPase"/>
</dbReference>
<reference evidence="5" key="1">
    <citation type="submission" date="2022-06" db="EMBL/GenBank/DDBJ databases">
        <title>Vallitalea longa sp. nov., an anaerobic bacterium isolated from marine sediment.</title>
        <authorList>
            <person name="Hirano S."/>
            <person name="Terahara T."/>
            <person name="Mori K."/>
            <person name="Hamada M."/>
            <person name="Matsumoto R."/>
            <person name="Kobayashi T."/>
        </authorList>
    </citation>
    <scope>NUCLEOTIDE SEQUENCE</scope>
    <source>
        <strain evidence="5">SH18-1</strain>
    </source>
</reference>
<dbReference type="PANTHER" id="PTHR42711">
    <property type="entry name" value="ABC TRANSPORTER ATP-BINDING PROTEIN"/>
    <property type="match status" value="1"/>
</dbReference>
<dbReference type="Gene3D" id="3.40.50.300">
    <property type="entry name" value="P-loop containing nucleotide triphosphate hydrolases"/>
    <property type="match status" value="1"/>
</dbReference>
<sequence>MIEVNDICKSFKVAKRSAGVKASIKSLFHREYTTVNAIKDISFTIDSGEIVGYIGPNGAGKSTSIKIMSGILVPDSGTCNIMGHVPWQERVTHVKNIGVVFGQRSQLWWDVPVIDSFELLKDIYKIPPKEYDDNLHMLTEILQLDNFVNSPVRQLSLGQRMRCEIAASLLHSPKILFLDEPTIGLDAISKIAVRKFIKTINKEKDVTIILTTHDMSDIEALANRILLIGKGTILYDGNLEELRKKYSGNKTVTVKHGESHIPINITGVSVLSSSTERNILSVDTKKISVSQVISSLSSKFDLIDVNVESEPVEEIIVKLYKEYAI</sequence>
<dbReference type="InterPro" id="IPR003593">
    <property type="entry name" value="AAA+_ATPase"/>
</dbReference>
<evidence type="ECO:0000259" key="4">
    <source>
        <dbReference type="PROSITE" id="PS50893"/>
    </source>
</evidence>
<keyword evidence="6" id="KW-1185">Reference proteome</keyword>
<dbReference type="GO" id="GO:0005524">
    <property type="term" value="F:ATP binding"/>
    <property type="evidence" value="ECO:0007669"/>
    <property type="project" value="UniProtKB-KW"/>
</dbReference>
<evidence type="ECO:0000313" key="5">
    <source>
        <dbReference type="EMBL" id="GKX30997.1"/>
    </source>
</evidence>
<dbReference type="RefSeq" id="WP_281817616.1">
    <property type="nucleotide sequence ID" value="NZ_BRLB01000013.1"/>
</dbReference>
<dbReference type="CDD" id="cd03267">
    <property type="entry name" value="ABC_NatA_like"/>
    <property type="match status" value="1"/>
</dbReference>
<keyword evidence="1" id="KW-0813">Transport</keyword>
<proteinExistence type="predicted"/>
<dbReference type="SMART" id="SM00382">
    <property type="entry name" value="AAA"/>
    <property type="match status" value="1"/>
</dbReference>
<evidence type="ECO:0000256" key="3">
    <source>
        <dbReference type="ARBA" id="ARBA00022840"/>
    </source>
</evidence>
<comment type="caution">
    <text evidence="5">The sequence shown here is derived from an EMBL/GenBank/DDBJ whole genome shotgun (WGS) entry which is preliminary data.</text>
</comment>
<dbReference type="GO" id="GO:0016887">
    <property type="term" value="F:ATP hydrolysis activity"/>
    <property type="evidence" value="ECO:0007669"/>
    <property type="project" value="InterPro"/>
</dbReference>
<keyword evidence="3 5" id="KW-0067">ATP-binding</keyword>
<dbReference type="InterPro" id="IPR003439">
    <property type="entry name" value="ABC_transporter-like_ATP-bd"/>
</dbReference>
<name>A0A9W5YBL1_9FIRM</name>
<dbReference type="AlphaFoldDB" id="A0A9W5YBL1"/>
<dbReference type="Pfam" id="PF00005">
    <property type="entry name" value="ABC_tran"/>
    <property type="match status" value="1"/>
</dbReference>
<evidence type="ECO:0000256" key="2">
    <source>
        <dbReference type="ARBA" id="ARBA00022741"/>
    </source>
</evidence>
<dbReference type="EMBL" id="BRLB01000013">
    <property type="protein sequence ID" value="GKX30997.1"/>
    <property type="molecule type" value="Genomic_DNA"/>
</dbReference>